<gene>
    <name evidence="1" type="ORF">A3D59_02895</name>
</gene>
<proteinExistence type="predicted"/>
<sequence length="231" mass="26948">MMREDQNKIIELLIEEGRRRLSRPRQQCPFETGIPEAERLLNDLENFPHLFVCACVMDRQIKAGRAWAIPYLIGKEIGGFEFHKFAEIKLSQFKEIFNRLKPHRFNERMAGYFYSAVQDIHTKYSDNASQIWADKPKSALVIRRFLEFGGVGIKIANMAANILARDFKVPMLDFSSIDIAPDVQVKKFFVERGLLRKEASNEELIYLAREIYPEYPGILDIMAWEMGRKIK</sequence>
<dbReference type="Proteomes" id="UP000179258">
    <property type="component" value="Unassembled WGS sequence"/>
</dbReference>
<dbReference type="EMBL" id="MHTX01000030">
    <property type="protein sequence ID" value="OHA67953.1"/>
    <property type="molecule type" value="Genomic_DNA"/>
</dbReference>
<evidence type="ECO:0008006" key="3">
    <source>
        <dbReference type="Google" id="ProtNLM"/>
    </source>
</evidence>
<reference evidence="1 2" key="1">
    <citation type="journal article" date="2016" name="Nat. Commun.">
        <title>Thousands of microbial genomes shed light on interconnected biogeochemical processes in an aquifer system.</title>
        <authorList>
            <person name="Anantharaman K."/>
            <person name="Brown C.T."/>
            <person name="Hug L.A."/>
            <person name="Sharon I."/>
            <person name="Castelle C.J."/>
            <person name="Probst A.J."/>
            <person name="Thomas B.C."/>
            <person name="Singh A."/>
            <person name="Wilkins M.J."/>
            <person name="Karaoz U."/>
            <person name="Brodie E.L."/>
            <person name="Williams K.H."/>
            <person name="Hubbard S.S."/>
            <person name="Banfield J.F."/>
        </authorList>
    </citation>
    <scope>NUCLEOTIDE SEQUENCE [LARGE SCALE GENOMIC DNA]</scope>
</reference>
<evidence type="ECO:0000313" key="2">
    <source>
        <dbReference type="Proteomes" id="UP000179258"/>
    </source>
</evidence>
<accession>A0A1G2R565</accession>
<comment type="caution">
    <text evidence="1">The sequence shown here is derived from an EMBL/GenBank/DDBJ whole genome shotgun (WGS) entry which is preliminary data.</text>
</comment>
<protein>
    <recommendedName>
        <fullName evidence="3">HhH-GPD domain-containing protein</fullName>
    </recommendedName>
</protein>
<evidence type="ECO:0000313" key="1">
    <source>
        <dbReference type="EMBL" id="OHA67953.1"/>
    </source>
</evidence>
<name>A0A1G2R565_9BACT</name>
<organism evidence="1 2">
    <name type="scientific">Candidatus Wildermuthbacteria bacterium RIFCSPHIGHO2_02_FULL_47_17</name>
    <dbReference type="NCBI Taxonomy" id="1802452"/>
    <lineage>
        <taxon>Bacteria</taxon>
        <taxon>Candidatus Wildermuthiibacteriota</taxon>
    </lineage>
</organism>
<dbReference type="AlphaFoldDB" id="A0A1G2R565"/>